<reference evidence="2" key="1">
    <citation type="journal article" date="2019" name="Int. J. Syst. Evol. Microbiol.">
        <title>The Global Catalogue of Microorganisms (GCM) 10K type strain sequencing project: providing services to taxonomists for standard genome sequencing and annotation.</title>
        <authorList>
            <consortium name="The Broad Institute Genomics Platform"/>
            <consortium name="The Broad Institute Genome Sequencing Center for Infectious Disease"/>
            <person name="Wu L."/>
            <person name="Ma J."/>
        </authorList>
    </citation>
    <scope>NUCLEOTIDE SEQUENCE [LARGE SCALE GENOMIC DNA]</scope>
    <source>
        <strain evidence="2">JCM 17138</strain>
    </source>
</reference>
<gene>
    <name evidence="1" type="ORF">GCM10022403_033270</name>
</gene>
<evidence type="ECO:0000313" key="2">
    <source>
        <dbReference type="Proteomes" id="UP001501009"/>
    </source>
</evidence>
<organism evidence="1 2">
    <name type="scientific">Streptomyces coacervatus</name>
    <dbReference type="NCBI Taxonomy" id="647381"/>
    <lineage>
        <taxon>Bacteria</taxon>
        <taxon>Bacillati</taxon>
        <taxon>Actinomycetota</taxon>
        <taxon>Actinomycetes</taxon>
        <taxon>Kitasatosporales</taxon>
        <taxon>Streptomycetaceae</taxon>
        <taxon>Streptomyces</taxon>
    </lineage>
</organism>
<protein>
    <submittedName>
        <fullName evidence="1">Uncharacterized protein</fullName>
    </submittedName>
</protein>
<proteinExistence type="predicted"/>
<dbReference type="Proteomes" id="UP001501009">
    <property type="component" value="Unassembled WGS sequence"/>
</dbReference>
<evidence type="ECO:0000313" key="1">
    <source>
        <dbReference type="EMBL" id="GAA3796711.1"/>
    </source>
</evidence>
<comment type="caution">
    <text evidence="1">The sequence shown here is derived from an EMBL/GenBank/DDBJ whole genome shotgun (WGS) entry which is preliminary data.</text>
</comment>
<name>A0ABP7HSE6_9ACTN</name>
<keyword evidence="2" id="KW-1185">Reference proteome</keyword>
<accession>A0ABP7HSE6</accession>
<dbReference type="EMBL" id="BAABDE010000015">
    <property type="protein sequence ID" value="GAA3796711.1"/>
    <property type="molecule type" value="Genomic_DNA"/>
</dbReference>
<sequence>MDMLKRNLPESRRHAPVNSVISQYDRLYAVSHGKGENAPRGALCSGAGQWDQTIYHHTHPSPPEANRTPRT</sequence>